<comment type="caution">
    <text evidence="2">The sequence shown here is derived from an EMBL/GenBank/DDBJ whole genome shotgun (WGS) entry which is preliminary data.</text>
</comment>
<name>A0ABT0DUN8_9SPHN</name>
<proteinExistence type="predicted"/>
<dbReference type="RefSeq" id="WP_196224434.1">
    <property type="nucleotide sequence ID" value="NZ_JALKHS010000006.1"/>
</dbReference>
<gene>
    <name evidence="2" type="ORF">MU848_04175</name>
</gene>
<protein>
    <submittedName>
        <fullName evidence="2">Uncharacterized protein</fullName>
    </submittedName>
</protein>
<dbReference type="EMBL" id="JALKHS010000006">
    <property type="protein sequence ID" value="MCK0530779.1"/>
    <property type="molecule type" value="Genomic_DNA"/>
</dbReference>
<feature type="region of interest" description="Disordered" evidence="1">
    <location>
        <begin position="1"/>
        <end position="63"/>
    </location>
</feature>
<evidence type="ECO:0000256" key="1">
    <source>
        <dbReference type="SAM" id="MobiDB-lite"/>
    </source>
</evidence>
<feature type="compositionally biased region" description="Basic and acidic residues" evidence="1">
    <location>
        <begin position="32"/>
        <end position="41"/>
    </location>
</feature>
<evidence type="ECO:0000313" key="3">
    <source>
        <dbReference type="Proteomes" id="UP001203512"/>
    </source>
</evidence>
<dbReference type="Proteomes" id="UP001203512">
    <property type="component" value="Unassembled WGS sequence"/>
</dbReference>
<sequence length="124" mass="13348">MSFLSIGETSTDSAVLPLDLPMTPQSSGAEGDAARSLREDNWENEGGHVAGAKSPTPTPALSANDVETLEAQVRRMESKLASDFADGRVGMRYNTYANRSRVLRQQKAKLDVLRAGVQSQEQPG</sequence>
<organism evidence="2 3">
    <name type="scientific">Sphingobium agri</name>
    <dbReference type="NCBI Taxonomy" id="2933566"/>
    <lineage>
        <taxon>Bacteria</taxon>
        <taxon>Pseudomonadati</taxon>
        <taxon>Pseudomonadota</taxon>
        <taxon>Alphaproteobacteria</taxon>
        <taxon>Sphingomonadales</taxon>
        <taxon>Sphingomonadaceae</taxon>
        <taxon>Sphingobium</taxon>
    </lineage>
</organism>
<evidence type="ECO:0000313" key="2">
    <source>
        <dbReference type="EMBL" id="MCK0530779.1"/>
    </source>
</evidence>
<accession>A0ABT0DUN8</accession>
<keyword evidence="3" id="KW-1185">Reference proteome</keyword>
<reference evidence="2 3" key="1">
    <citation type="submission" date="2022-04" db="EMBL/GenBank/DDBJ databases">
        <authorList>
            <person name="Huq M.A."/>
        </authorList>
    </citation>
    <scope>NUCLEOTIDE SEQUENCE [LARGE SCALE GENOMIC DNA]</scope>
    <source>
        <strain evidence="2 3">MAH-33</strain>
    </source>
</reference>